<accession>A0A9E7K7X4</accession>
<dbReference type="OrthoDB" id="10554987at2759"/>
<evidence type="ECO:0000313" key="2">
    <source>
        <dbReference type="Proteomes" id="UP001055439"/>
    </source>
</evidence>
<reference evidence="1" key="1">
    <citation type="submission" date="2022-05" db="EMBL/GenBank/DDBJ databases">
        <title>The Musa troglodytarum L. genome provides insights into the mechanism of non-climacteric behaviour and enrichment of carotenoids.</title>
        <authorList>
            <person name="Wang J."/>
        </authorList>
    </citation>
    <scope>NUCLEOTIDE SEQUENCE</scope>
    <source>
        <tissue evidence="1">Leaf</tissue>
    </source>
</reference>
<name>A0A9E7K7X4_9LILI</name>
<dbReference type="EMBL" id="CP097507">
    <property type="protein sequence ID" value="URE06395.1"/>
    <property type="molecule type" value="Genomic_DNA"/>
</dbReference>
<gene>
    <name evidence="1" type="ORF">MUK42_21423</name>
</gene>
<proteinExistence type="predicted"/>
<evidence type="ECO:0000313" key="1">
    <source>
        <dbReference type="EMBL" id="URE06395.1"/>
    </source>
</evidence>
<dbReference type="AlphaFoldDB" id="A0A9E7K7X4"/>
<organism evidence="1 2">
    <name type="scientific">Musa troglodytarum</name>
    <name type="common">fe'i banana</name>
    <dbReference type="NCBI Taxonomy" id="320322"/>
    <lineage>
        <taxon>Eukaryota</taxon>
        <taxon>Viridiplantae</taxon>
        <taxon>Streptophyta</taxon>
        <taxon>Embryophyta</taxon>
        <taxon>Tracheophyta</taxon>
        <taxon>Spermatophyta</taxon>
        <taxon>Magnoliopsida</taxon>
        <taxon>Liliopsida</taxon>
        <taxon>Zingiberales</taxon>
        <taxon>Musaceae</taxon>
        <taxon>Musa</taxon>
    </lineage>
</organism>
<dbReference type="Proteomes" id="UP001055439">
    <property type="component" value="Chromosome 5"/>
</dbReference>
<keyword evidence="2" id="KW-1185">Reference proteome</keyword>
<protein>
    <submittedName>
        <fullName evidence="1">Uncharacterized protein</fullName>
    </submittedName>
</protein>
<sequence length="190" mass="21506">MSMFSPAACLATKNLGSRRSTACCAAPHFDSVEDNPDMPCEFGEANRKRVRHMFPFLGFPLALSINENSNSGWYHLLVCGTTPWMIRGGYGEIRDVLLKHFGRNVLWLLFMVVHLMHIEDISIKGLNQLFIKSAEVTEDGIFLVGEWIAWTQLKLCPDKERSSWREQHIACTGIQSSIVENETVYEIGRG</sequence>